<proteinExistence type="predicted"/>
<dbReference type="InterPro" id="IPR003439">
    <property type="entry name" value="ABC_transporter-like_ATP-bd"/>
</dbReference>
<dbReference type="PANTHER" id="PTHR42855:SF1">
    <property type="entry name" value="ABC TRANSPORTER DOMAIN-CONTAINING PROTEIN"/>
    <property type="match status" value="1"/>
</dbReference>
<evidence type="ECO:0000313" key="5">
    <source>
        <dbReference type="EMBL" id="NYJ23082.1"/>
    </source>
</evidence>
<evidence type="ECO:0000259" key="4">
    <source>
        <dbReference type="PROSITE" id="PS50893"/>
    </source>
</evidence>
<comment type="caution">
    <text evidence="5">The sequence shown here is derived from an EMBL/GenBank/DDBJ whole genome shotgun (WGS) entry which is preliminary data.</text>
</comment>
<dbReference type="InterPro" id="IPR003593">
    <property type="entry name" value="AAA+_ATPase"/>
</dbReference>
<dbReference type="PROSITE" id="PS50893">
    <property type="entry name" value="ABC_TRANSPORTER_2"/>
    <property type="match status" value="2"/>
</dbReference>
<keyword evidence="1" id="KW-0547">Nucleotide-binding</keyword>
<dbReference type="Gene3D" id="3.40.50.300">
    <property type="entry name" value="P-loop containing nucleotide triphosphate hydrolases"/>
    <property type="match status" value="2"/>
</dbReference>
<name>A0A853CRP9_9MICO</name>
<evidence type="ECO:0000256" key="3">
    <source>
        <dbReference type="SAM" id="Coils"/>
    </source>
</evidence>
<feature type="coiled-coil region" evidence="3">
    <location>
        <begin position="252"/>
        <end position="279"/>
    </location>
</feature>
<dbReference type="RefSeq" id="WP_179605046.1">
    <property type="nucleotide sequence ID" value="NZ_BAABEH010000001.1"/>
</dbReference>
<dbReference type="CDD" id="cd03221">
    <property type="entry name" value="ABCF_EF-3"/>
    <property type="match status" value="1"/>
</dbReference>
<gene>
    <name evidence="5" type="ORF">HNR13_001369</name>
</gene>
<sequence length="562" mass="61261">MGHIDVSGVSYALADGRPLLDDVSFRVGDGSVSALIGANGAGKSTLLRIIRGELRPDSGGVVIDGGLGVMDQFVGHVRDDRTVRDLLVLVAPPAVRRAAEALAAAEEAILERDETDTQLRYATALTDYADAGGYDQEVVWDHCTVAALGIPYERAQYRSVRSLSGGEQKRLVLEALLRGPEQVLLLDEPDNYLDVPAKRWLEEQLRSTPKTVLLVSHDRELLARAADRIVTLELGAAGNTTWTHGGGFGGYHAAREERMARLEELRRRWDEEHAKLKALVLRFKEKAKYNSDLASAYQAAQTRLAKFEQAGPPQERPREQNVRMRLTGSRTGRRVIECDGLELTGLMRPFDLEVWFGERIAVLGSNGSGKSHFLRLLAAGGTDPDPSAGHLASAEVAGAPVPHSGVAKLGARVAPGLFAQAHEHPELVGRTLLDILHRGDDRRTGMPREAASRVLDRYGLAASAEQTFESLSGGQQARLQILLLELSGATLLLLDEPTDNLDLVSAEALEDGLAGYEGTVVAVTHDRWFARGFDRYLVFGADGNVYEADEPVWDEKRVARVR</sequence>
<feature type="domain" description="ABC transporter" evidence="4">
    <location>
        <begin position="317"/>
        <end position="561"/>
    </location>
</feature>
<dbReference type="SMART" id="SM00382">
    <property type="entry name" value="AAA"/>
    <property type="match status" value="2"/>
</dbReference>
<dbReference type="InterPro" id="IPR027417">
    <property type="entry name" value="P-loop_NTPase"/>
</dbReference>
<evidence type="ECO:0000256" key="1">
    <source>
        <dbReference type="ARBA" id="ARBA00022741"/>
    </source>
</evidence>
<feature type="domain" description="ABC transporter" evidence="4">
    <location>
        <begin position="4"/>
        <end position="259"/>
    </location>
</feature>
<dbReference type="EMBL" id="JACCFL010000001">
    <property type="protein sequence ID" value="NYJ23082.1"/>
    <property type="molecule type" value="Genomic_DNA"/>
</dbReference>
<organism evidence="5 6">
    <name type="scientific">Leifsonia shinshuensis</name>
    <dbReference type="NCBI Taxonomy" id="150026"/>
    <lineage>
        <taxon>Bacteria</taxon>
        <taxon>Bacillati</taxon>
        <taxon>Actinomycetota</taxon>
        <taxon>Actinomycetes</taxon>
        <taxon>Micrococcales</taxon>
        <taxon>Microbacteriaceae</taxon>
        <taxon>Leifsonia</taxon>
    </lineage>
</organism>
<keyword evidence="3" id="KW-0175">Coiled coil</keyword>
<dbReference type="PANTHER" id="PTHR42855">
    <property type="entry name" value="ABC TRANSPORTER ATP-BINDING SUBUNIT"/>
    <property type="match status" value="1"/>
</dbReference>
<dbReference type="SUPFAM" id="SSF52540">
    <property type="entry name" value="P-loop containing nucleoside triphosphate hydrolases"/>
    <property type="match status" value="2"/>
</dbReference>
<evidence type="ECO:0000313" key="6">
    <source>
        <dbReference type="Proteomes" id="UP000578352"/>
    </source>
</evidence>
<dbReference type="AlphaFoldDB" id="A0A853CRP9"/>
<evidence type="ECO:0000256" key="2">
    <source>
        <dbReference type="ARBA" id="ARBA00022840"/>
    </source>
</evidence>
<dbReference type="Proteomes" id="UP000578352">
    <property type="component" value="Unassembled WGS sequence"/>
</dbReference>
<dbReference type="FunFam" id="3.40.50.300:FF:000011">
    <property type="entry name" value="Putative ABC transporter ATP-binding component"/>
    <property type="match status" value="1"/>
</dbReference>
<dbReference type="GO" id="GO:0016887">
    <property type="term" value="F:ATP hydrolysis activity"/>
    <property type="evidence" value="ECO:0007669"/>
    <property type="project" value="InterPro"/>
</dbReference>
<dbReference type="Pfam" id="PF00005">
    <property type="entry name" value="ABC_tran"/>
    <property type="match status" value="2"/>
</dbReference>
<reference evidence="5 6" key="1">
    <citation type="submission" date="2020-07" db="EMBL/GenBank/DDBJ databases">
        <title>Sequencing the genomes of 1000 actinobacteria strains.</title>
        <authorList>
            <person name="Klenk H.-P."/>
        </authorList>
    </citation>
    <scope>NUCLEOTIDE SEQUENCE [LARGE SCALE GENOMIC DNA]</scope>
    <source>
        <strain evidence="5 6">DSM 15165</strain>
    </source>
</reference>
<protein>
    <submittedName>
        <fullName evidence="5">ATPase subunit of ABC transporter with duplicated ATPase domains</fullName>
    </submittedName>
</protein>
<dbReference type="InterPro" id="IPR051309">
    <property type="entry name" value="ABCF_ATPase"/>
</dbReference>
<keyword evidence="2" id="KW-0067">ATP-binding</keyword>
<dbReference type="GO" id="GO:0005524">
    <property type="term" value="F:ATP binding"/>
    <property type="evidence" value="ECO:0007669"/>
    <property type="project" value="UniProtKB-KW"/>
</dbReference>
<accession>A0A853CRP9</accession>